<reference evidence="3 4" key="1">
    <citation type="journal article" date="2011" name="Proc. Natl. Acad. Sci. U.S.A.">
        <title>Evolutionary erosion of yeast sex chromosomes by mating-type switching accidents.</title>
        <authorList>
            <person name="Gordon J.L."/>
            <person name="Armisen D."/>
            <person name="Proux-Wera E."/>
            <person name="Oheigeartaigh S.S."/>
            <person name="Byrne K.P."/>
            <person name="Wolfe K.H."/>
        </authorList>
    </citation>
    <scope>NUCLEOTIDE SEQUENCE [LARGE SCALE GENOMIC DNA]</scope>
    <source>
        <strain evidence="4">ATCC 24235 / CBS 4417 / NBRC 1672 / NRRL Y-8282 / UCD 70-5</strain>
    </source>
</reference>
<dbReference type="InterPro" id="IPR050302">
    <property type="entry name" value="Rab_GAP_TBC_domain"/>
</dbReference>
<dbReference type="KEGG" id="tpf:TPHA_0A00560"/>
<name>G8BML3_TETPH</name>
<dbReference type="PROSITE" id="PS50086">
    <property type="entry name" value="TBC_RABGAP"/>
    <property type="match status" value="1"/>
</dbReference>
<dbReference type="GO" id="GO:0005096">
    <property type="term" value="F:GTPase activator activity"/>
    <property type="evidence" value="ECO:0007669"/>
    <property type="project" value="UniProtKB-KW"/>
</dbReference>
<accession>G8BML3</accession>
<dbReference type="HOGENOM" id="CLU_005350_12_1_1"/>
<dbReference type="GO" id="GO:0005934">
    <property type="term" value="C:cellular bud tip"/>
    <property type="evidence" value="ECO:0007669"/>
    <property type="project" value="EnsemblFungi"/>
</dbReference>
<dbReference type="InterPro" id="IPR035969">
    <property type="entry name" value="Rab-GAP_TBC_sf"/>
</dbReference>
<dbReference type="SMART" id="SM00164">
    <property type="entry name" value="TBC"/>
    <property type="match status" value="1"/>
</dbReference>
<organism evidence="3 4">
    <name type="scientific">Tetrapisispora phaffii (strain ATCC 24235 / CBS 4417 / NBRC 1672 / NRRL Y-8282 / UCD 70-5)</name>
    <name type="common">Yeast</name>
    <name type="synonym">Fabospora phaffii</name>
    <dbReference type="NCBI Taxonomy" id="1071381"/>
    <lineage>
        <taxon>Eukaryota</taxon>
        <taxon>Fungi</taxon>
        <taxon>Dikarya</taxon>
        <taxon>Ascomycota</taxon>
        <taxon>Saccharomycotina</taxon>
        <taxon>Saccharomycetes</taxon>
        <taxon>Saccharomycetales</taxon>
        <taxon>Saccharomycetaceae</taxon>
        <taxon>Tetrapisispora</taxon>
    </lineage>
</organism>
<dbReference type="Gene3D" id="1.10.8.270">
    <property type="entry name" value="putative rabgap domain of human tbc1 domain family member 14 like domains"/>
    <property type="match status" value="1"/>
</dbReference>
<sequence>MLNRILDSIGGGLISKTTVRVRSIQSEDGTRSAESSEAICVPDSSSSSSELDSTLNQTDMERGVAGFAIGPINDDNIISGIISSYENVSIADKSDNSDELEERSNSENKLLTVDIKSFDILNTVSCSTDVIIAQTTDVNDYDRYGFRKQSRYISKQDYDNWCDSYSIQCGKKKLKWEKYMESSGLACKSELPTRFPPKSEKFLNLVREGVPSEWRGNVWWHLVRGQYLLNKNKDTYKSLLLKVKEYQTLGDTSKLPEGDVIERDLNRTFPNNIHFQKEPFQNNEPKKITSLRNILLAYSIYNRDIGYCQSMNFLTGFLLLFMNEEKTFWMLVIITRRFLPGVHNLDLEGVNIDQGVLMLLMEGNLPTLWPYIEATCKSHSNKPYHLRRTNEFLHALPPITLCTASWFMCCFIGILPVETTLRVLDCLFYEGSSFLFRVSVNLIKLAEESILKDKPYETLFDYLIGSDKNSDERAENLSYVNADELNIEFFQVLQRIPRQLLDCDNFFDKVLFKRRASFKRFASGEGG</sequence>
<evidence type="ECO:0000256" key="1">
    <source>
        <dbReference type="SAM" id="MobiDB-lite"/>
    </source>
</evidence>
<dbReference type="STRING" id="1071381.G8BML3"/>
<feature type="region of interest" description="Disordered" evidence="1">
    <location>
        <begin position="25"/>
        <end position="53"/>
    </location>
</feature>
<dbReference type="EMBL" id="HE612856">
    <property type="protein sequence ID" value="CCE61141.1"/>
    <property type="molecule type" value="Genomic_DNA"/>
</dbReference>
<evidence type="ECO:0000313" key="4">
    <source>
        <dbReference type="Proteomes" id="UP000005666"/>
    </source>
</evidence>
<evidence type="ECO:0000259" key="2">
    <source>
        <dbReference type="PROSITE" id="PS50086"/>
    </source>
</evidence>
<dbReference type="RefSeq" id="XP_003683575.1">
    <property type="nucleotide sequence ID" value="XM_003683527.1"/>
</dbReference>
<evidence type="ECO:0000313" key="3">
    <source>
        <dbReference type="EMBL" id="CCE61141.1"/>
    </source>
</evidence>
<dbReference type="Gene3D" id="1.10.472.80">
    <property type="entry name" value="Ypt/Rab-GAP domain of gyp1p, domain 3"/>
    <property type="match status" value="1"/>
</dbReference>
<proteinExistence type="predicted"/>
<dbReference type="GO" id="GO:0031267">
    <property type="term" value="F:small GTPase binding"/>
    <property type="evidence" value="ECO:0007669"/>
    <property type="project" value="TreeGrafter"/>
</dbReference>
<dbReference type="GeneID" id="11532424"/>
<dbReference type="Pfam" id="PF00566">
    <property type="entry name" value="RabGAP-TBC"/>
    <property type="match status" value="1"/>
</dbReference>
<dbReference type="GO" id="GO:0070649">
    <property type="term" value="P:formin-nucleated actin cable assembly"/>
    <property type="evidence" value="ECO:0007669"/>
    <property type="project" value="EnsemblFungi"/>
</dbReference>
<dbReference type="InterPro" id="IPR000195">
    <property type="entry name" value="Rab-GAP-TBC_dom"/>
</dbReference>
<dbReference type="FunFam" id="1.10.8.270:FF:000026">
    <property type="entry name" value="TBC (Tre-2/Bub2/Cdc16) domain family"/>
    <property type="match status" value="1"/>
</dbReference>
<dbReference type="OrthoDB" id="294251at2759"/>
<gene>
    <name evidence="3" type="primary">TPHA0A00560</name>
    <name evidence="3" type="ordered locus">TPHA_0A00560</name>
</gene>
<protein>
    <recommendedName>
        <fullName evidence="2">Rab-GAP TBC domain-containing protein</fullName>
    </recommendedName>
</protein>
<dbReference type="GO" id="GO:0006887">
    <property type="term" value="P:exocytosis"/>
    <property type="evidence" value="ECO:0007669"/>
    <property type="project" value="EnsemblFungi"/>
</dbReference>
<dbReference type="GO" id="GO:0000131">
    <property type="term" value="C:incipient cellular bud site"/>
    <property type="evidence" value="ECO:0007669"/>
    <property type="project" value="EnsemblFungi"/>
</dbReference>
<dbReference type="PANTHER" id="PTHR47219">
    <property type="entry name" value="RAB GTPASE-ACTIVATING PROTEIN 1-LIKE"/>
    <property type="match status" value="1"/>
</dbReference>
<feature type="compositionally biased region" description="Polar residues" evidence="1">
    <location>
        <begin position="25"/>
        <end position="35"/>
    </location>
</feature>
<dbReference type="Proteomes" id="UP000005666">
    <property type="component" value="Chromosome 1"/>
</dbReference>
<dbReference type="GO" id="GO:0000133">
    <property type="term" value="C:polarisome"/>
    <property type="evidence" value="ECO:0007669"/>
    <property type="project" value="EnsemblFungi"/>
</dbReference>
<feature type="domain" description="Rab-GAP TBC" evidence="2">
    <location>
        <begin position="209"/>
        <end position="431"/>
    </location>
</feature>
<dbReference type="AlphaFoldDB" id="G8BML3"/>
<dbReference type="eggNOG" id="KOG2058">
    <property type="taxonomic scope" value="Eukaryota"/>
</dbReference>
<dbReference type="GO" id="GO:0043332">
    <property type="term" value="C:mating projection tip"/>
    <property type="evidence" value="ECO:0007669"/>
    <property type="project" value="EnsemblFungi"/>
</dbReference>
<dbReference type="SUPFAM" id="SSF47923">
    <property type="entry name" value="Ypt/Rab-GAP domain of gyp1p"/>
    <property type="match status" value="2"/>
</dbReference>
<keyword evidence="4" id="KW-1185">Reference proteome</keyword>
<dbReference type="PANTHER" id="PTHR47219:SF20">
    <property type="entry name" value="TBC1 DOMAIN FAMILY MEMBER 2B"/>
    <property type="match status" value="1"/>
</dbReference>